<evidence type="ECO:0000256" key="5">
    <source>
        <dbReference type="ARBA" id="ARBA00023136"/>
    </source>
</evidence>
<dbReference type="EMBL" id="VTPC01090045">
    <property type="protein sequence ID" value="KAF2884936.1"/>
    <property type="molecule type" value="Genomic_DNA"/>
</dbReference>
<keyword evidence="5 8" id="KW-0472">Membrane</keyword>
<accession>A0A8K0CGU5</accession>
<feature type="transmembrane region" description="Helical" evidence="8">
    <location>
        <begin position="231"/>
        <end position="249"/>
    </location>
</feature>
<dbReference type="GO" id="GO:0005886">
    <property type="term" value="C:plasma membrane"/>
    <property type="evidence" value="ECO:0007669"/>
    <property type="project" value="UniProtKB-SubCell"/>
</dbReference>
<dbReference type="PANTHER" id="PTHR48021:SF46">
    <property type="entry name" value="MAJOR FACILITATOR SUPERFAMILY (MFS) PROFILE DOMAIN-CONTAINING PROTEIN"/>
    <property type="match status" value="1"/>
</dbReference>
<dbReference type="PROSITE" id="PS00217">
    <property type="entry name" value="SUGAR_TRANSPORT_2"/>
    <property type="match status" value="1"/>
</dbReference>
<keyword evidence="11" id="KW-1185">Reference proteome</keyword>
<evidence type="ECO:0000256" key="2">
    <source>
        <dbReference type="ARBA" id="ARBA00022475"/>
    </source>
</evidence>
<feature type="transmembrane region" description="Helical" evidence="8">
    <location>
        <begin position="25"/>
        <end position="43"/>
    </location>
</feature>
<dbReference type="PANTHER" id="PTHR48021">
    <property type="match status" value="1"/>
</dbReference>
<evidence type="ECO:0000256" key="1">
    <source>
        <dbReference type="ARBA" id="ARBA00004651"/>
    </source>
</evidence>
<dbReference type="InterPro" id="IPR020846">
    <property type="entry name" value="MFS_dom"/>
</dbReference>
<evidence type="ECO:0000256" key="7">
    <source>
        <dbReference type="ARBA" id="ARBA00024348"/>
    </source>
</evidence>
<dbReference type="Pfam" id="PF00083">
    <property type="entry name" value="Sugar_tr"/>
    <property type="match status" value="1"/>
</dbReference>
<dbReference type="OrthoDB" id="6133115at2759"/>
<gene>
    <name evidence="10" type="ORF">ILUMI_21213</name>
</gene>
<feature type="transmembrane region" description="Helical" evidence="8">
    <location>
        <begin position="355"/>
        <end position="377"/>
    </location>
</feature>
<evidence type="ECO:0000256" key="6">
    <source>
        <dbReference type="ARBA" id="ARBA00023180"/>
    </source>
</evidence>
<feature type="transmembrane region" description="Helical" evidence="8">
    <location>
        <begin position="256"/>
        <end position="277"/>
    </location>
</feature>
<feature type="transmembrane region" description="Helical" evidence="8">
    <location>
        <begin position="289"/>
        <end position="314"/>
    </location>
</feature>
<evidence type="ECO:0000313" key="11">
    <source>
        <dbReference type="Proteomes" id="UP000801492"/>
    </source>
</evidence>
<feature type="transmembrane region" description="Helical" evidence="8">
    <location>
        <begin position="79"/>
        <end position="98"/>
    </location>
</feature>
<evidence type="ECO:0000256" key="8">
    <source>
        <dbReference type="SAM" id="Phobius"/>
    </source>
</evidence>
<feature type="transmembrane region" description="Helical" evidence="8">
    <location>
        <begin position="326"/>
        <end position="349"/>
    </location>
</feature>
<evidence type="ECO:0000259" key="9">
    <source>
        <dbReference type="PROSITE" id="PS50850"/>
    </source>
</evidence>
<dbReference type="InterPro" id="IPR003663">
    <property type="entry name" value="Sugar/inositol_transpt"/>
</dbReference>
<comment type="subcellular location">
    <subcellularLocation>
        <location evidence="1">Cell membrane</location>
        <topology evidence="1">Multi-pass membrane protein</topology>
    </subcellularLocation>
</comment>
<dbReference type="Gene3D" id="1.20.1250.20">
    <property type="entry name" value="MFS general substrate transporter like domains"/>
    <property type="match status" value="1"/>
</dbReference>
<keyword evidence="4 8" id="KW-1133">Transmembrane helix</keyword>
<protein>
    <recommendedName>
        <fullName evidence="9">Major facilitator superfamily (MFS) profile domain-containing protein</fullName>
    </recommendedName>
</protein>
<dbReference type="PROSITE" id="PS50850">
    <property type="entry name" value="MFS"/>
    <property type="match status" value="1"/>
</dbReference>
<evidence type="ECO:0000313" key="10">
    <source>
        <dbReference type="EMBL" id="KAF2884936.1"/>
    </source>
</evidence>
<dbReference type="AlphaFoldDB" id="A0A8K0CGU5"/>
<evidence type="ECO:0000256" key="3">
    <source>
        <dbReference type="ARBA" id="ARBA00022692"/>
    </source>
</evidence>
<keyword evidence="3 8" id="KW-0812">Transmembrane</keyword>
<evidence type="ECO:0000256" key="4">
    <source>
        <dbReference type="ARBA" id="ARBA00022989"/>
    </source>
</evidence>
<comment type="caution">
    <text evidence="10">The sequence shown here is derived from an EMBL/GenBank/DDBJ whole genome shotgun (WGS) entry which is preliminary data.</text>
</comment>
<dbReference type="GO" id="GO:0022857">
    <property type="term" value="F:transmembrane transporter activity"/>
    <property type="evidence" value="ECO:0007669"/>
    <property type="project" value="InterPro"/>
</dbReference>
<dbReference type="PRINTS" id="PR00171">
    <property type="entry name" value="SUGRTRNSPORT"/>
</dbReference>
<keyword evidence="2" id="KW-1003">Cell membrane</keyword>
<dbReference type="InterPro" id="IPR036259">
    <property type="entry name" value="MFS_trans_sf"/>
</dbReference>
<dbReference type="InterPro" id="IPR050549">
    <property type="entry name" value="MFS_Trehalose_Transporter"/>
</dbReference>
<feature type="domain" description="Major facilitator superfamily (MFS) profile" evidence="9">
    <location>
        <begin position="1"/>
        <end position="381"/>
    </location>
</feature>
<proteinExistence type="inferred from homology"/>
<comment type="similarity">
    <text evidence="7">Belongs to the major facilitator superfamily. Sugar transporter (TC 2.A.1.1) family. Trehalose transporter subfamily.</text>
</comment>
<reference evidence="10" key="1">
    <citation type="submission" date="2019-08" db="EMBL/GenBank/DDBJ databases">
        <title>The genome of the North American firefly Photinus pyralis.</title>
        <authorList>
            <consortium name="Photinus pyralis genome working group"/>
            <person name="Fallon T.R."/>
            <person name="Sander Lower S.E."/>
            <person name="Weng J.-K."/>
        </authorList>
    </citation>
    <scope>NUCLEOTIDE SEQUENCE</scope>
    <source>
        <strain evidence="10">TRF0915ILg1</strain>
        <tissue evidence="10">Whole body</tissue>
    </source>
</reference>
<dbReference type="Proteomes" id="UP000801492">
    <property type="component" value="Unassembled WGS sequence"/>
</dbReference>
<dbReference type="PROSITE" id="PS00216">
    <property type="entry name" value="SUGAR_TRANSPORT_1"/>
    <property type="match status" value="1"/>
</dbReference>
<sequence>MPLIGASAGSIFGGVVLDIVGRKKVILFTSLPFFAAWIMVAYAKSVEVLLSARFLAGVADGLAFCAVPMYLGEIADPRIRGLLGSSCSISWILGMLLINTIGSYISISITAIISSVVPVLLLVTFMWMPESPYFLIMKNQAEEAKRSLRIFKGVGDVDSEFERLSVAIKEQNTNTGKFLDLFTVRSNRKAVLIIMGMRAVQQCSGTMAITFYAQTIFKTAGDDISPTTASIIYFTVQLLMTSVSSIIVDKTGRRPLLIFSIIGAGLCLFIEGLYFFLRLDTSLKIERYSIIPVIALIAFVVVFGMGLQAIPILLLGELFPTNVKAFALGLADIYFNVIATIISKFFQIVKDHYGMHVPFLVFTACCAIGLVFIIFCIPETKGKTLEEIQMELRGQPKTIIPKPEEKLENFRKLPVDV</sequence>
<name>A0A8K0CGU5_IGNLU</name>
<dbReference type="FunFam" id="1.20.1250.20:FF:000055">
    <property type="entry name" value="Facilitated trehalose transporter Tret1-2 homolog"/>
    <property type="match status" value="1"/>
</dbReference>
<keyword evidence="6" id="KW-0325">Glycoprotein</keyword>
<dbReference type="SUPFAM" id="SSF103473">
    <property type="entry name" value="MFS general substrate transporter"/>
    <property type="match status" value="1"/>
</dbReference>
<feature type="transmembrane region" description="Helical" evidence="8">
    <location>
        <begin position="104"/>
        <end position="128"/>
    </location>
</feature>
<feature type="transmembrane region" description="Helical" evidence="8">
    <location>
        <begin position="49"/>
        <end position="72"/>
    </location>
</feature>
<organism evidence="10 11">
    <name type="scientific">Ignelater luminosus</name>
    <name type="common">Cucubano</name>
    <name type="synonym">Pyrophorus luminosus</name>
    <dbReference type="NCBI Taxonomy" id="2038154"/>
    <lineage>
        <taxon>Eukaryota</taxon>
        <taxon>Metazoa</taxon>
        <taxon>Ecdysozoa</taxon>
        <taxon>Arthropoda</taxon>
        <taxon>Hexapoda</taxon>
        <taxon>Insecta</taxon>
        <taxon>Pterygota</taxon>
        <taxon>Neoptera</taxon>
        <taxon>Endopterygota</taxon>
        <taxon>Coleoptera</taxon>
        <taxon>Polyphaga</taxon>
        <taxon>Elateriformia</taxon>
        <taxon>Elateroidea</taxon>
        <taxon>Elateridae</taxon>
        <taxon>Agrypninae</taxon>
        <taxon>Pyrophorini</taxon>
        <taxon>Ignelater</taxon>
    </lineage>
</organism>
<dbReference type="InterPro" id="IPR005829">
    <property type="entry name" value="Sugar_transporter_CS"/>
</dbReference>
<dbReference type="InterPro" id="IPR005828">
    <property type="entry name" value="MFS_sugar_transport-like"/>
</dbReference>